<evidence type="ECO:0000259" key="2">
    <source>
        <dbReference type="Pfam" id="PF07811"/>
    </source>
</evidence>
<dbReference type="RefSeq" id="WP_386715686.1">
    <property type="nucleotide sequence ID" value="NZ_JBHXIJ010000132.1"/>
</dbReference>
<evidence type="ECO:0000256" key="1">
    <source>
        <dbReference type="SAM" id="Phobius"/>
    </source>
</evidence>
<reference evidence="3 4" key="1">
    <citation type="submission" date="2024-09" db="EMBL/GenBank/DDBJ databases">
        <title>The Natural Products Discovery Center: Release of the First 8490 Sequenced Strains for Exploring Actinobacteria Biosynthetic Diversity.</title>
        <authorList>
            <person name="Kalkreuter E."/>
            <person name="Kautsar S.A."/>
            <person name="Yang D."/>
            <person name="Bader C.D."/>
            <person name="Teijaro C.N."/>
            <person name="Fluegel L."/>
            <person name="Davis C.M."/>
            <person name="Simpson J.R."/>
            <person name="Lauterbach L."/>
            <person name="Steele A.D."/>
            <person name="Gui C."/>
            <person name="Meng S."/>
            <person name="Li G."/>
            <person name="Viehrig K."/>
            <person name="Ye F."/>
            <person name="Su P."/>
            <person name="Kiefer A.F."/>
            <person name="Nichols A."/>
            <person name="Cepeda A.J."/>
            <person name="Yan W."/>
            <person name="Fan B."/>
            <person name="Jiang Y."/>
            <person name="Adhikari A."/>
            <person name="Zheng C.-J."/>
            <person name="Schuster L."/>
            <person name="Cowan T.M."/>
            <person name="Smanski M.J."/>
            <person name="Chevrette M.G."/>
            <person name="De Carvalho L.P.S."/>
            <person name="Shen B."/>
        </authorList>
    </citation>
    <scope>NUCLEOTIDE SEQUENCE [LARGE SCALE GENOMIC DNA]</scope>
    <source>
        <strain evidence="3 4">NPDC058348</strain>
    </source>
</reference>
<keyword evidence="4" id="KW-1185">Reference proteome</keyword>
<feature type="transmembrane region" description="Helical" evidence="1">
    <location>
        <begin position="21"/>
        <end position="50"/>
    </location>
</feature>
<dbReference type="Proteomes" id="UP001598448">
    <property type="component" value="Unassembled WGS sequence"/>
</dbReference>
<proteinExistence type="predicted"/>
<dbReference type="InterPro" id="IPR012495">
    <property type="entry name" value="TadE-like_dom"/>
</dbReference>
<dbReference type="Pfam" id="PF07811">
    <property type="entry name" value="TadE"/>
    <property type="match status" value="1"/>
</dbReference>
<keyword evidence="1" id="KW-1133">Transmembrane helix</keyword>
<feature type="domain" description="TadE-like" evidence="2">
    <location>
        <begin position="20"/>
        <end position="62"/>
    </location>
</feature>
<comment type="caution">
    <text evidence="3">The sequence shown here is derived from an EMBL/GenBank/DDBJ whole genome shotgun (WGS) entry which is preliminary data.</text>
</comment>
<keyword evidence="1" id="KW-0472">Membrane</keyword>
<evidence type="ECO:0000313" key="4">
    <source>
        <dbReference type="Proteomes" id="UP001598448"/>
    </source>
</evidence>
<organism evidence="3 4">
    <name type="scientific">Streptomyces albidochromogenes</name>
    <dbReference type="NCBI Taxonomy" id="329524"/>
    <lineage>
        <taxon>Bacteria</taxon>
        <taxon>Bacillati</taxon>
        <taxon>Actinomycetota</taxon>
        <taxon>Actinomycetes</taxon>
        <taxon>Kitasatosporales</taxon>
        <taxon>Streptomycetaceae</taxon>
        <taxon>Streptomyces</taxon>
    </lineage>
</organism>
<evidence type="ECO:0000313" key="3">
    <source>
        <dbReference type="EMBL" id="MFD5101002.1"/>
    </source>
</evidence>
<keyword evidence="1" id="KW-0812">Transmembrane</keyword>
<sequence length="133" mass="13965">MRFLRRRTGRATTGRDRDRGAAILEFAGFLPILLIVAMAGIQLGIVGYAASQAGTAARAAARTHAQEELRGQGVATGMAAMSDWMAARTDIDVGGEANVTATATVSIPSVVPGMDNFGEVERSVTMPADQEDR</sequence>
<protein>
    <submittedName>
        <fullName evidence="3">TadE family protein</fullName>
    </submittedName>
</protein>
<name>A0ABW6FMX3_9ACTN</name>
<gene>
    <name evidence="3" type="ORF">ACFWJN_18860</name>
</gene>
<accession>A0ABW6FMX3</accession>
<dbReference type="EMBL" id="JBHXIJ010000132">
    <property type="protein sequence ID" value="MFD5101002.1"/>
    <property type="molecule type" value="Genomic_DNA"/>
</dbReference>